<dbReference type="EMBL" id="WTYP01000001">
    <property type="protein sequence ID" value="MXP47087.1"/>
    <property type="molecule type" value="Genomic_DNA"/>
</dbReference>
<evidence type="ECO:0000256" key="4">
    <source>
        <dbReference type="SAM" id="SignalP"/>
    </source>
</evidence>
<dbReference type="InterPro" id="IPR022441">
    <property type="entry name" value="Para_beta_helix_rpt-2"/>
</dbReference>
<protein>
    <recommendedName>
        <fullName evidence="5">Right handed beta helix domain-containing protein</fullName>
    </recommendedName>
</protein>
<dbReference type="SUPFAM" id="SSF51126">
    <property type="entry name" value="Pectin lyase-like"/>
    <property type="match status" value="1"/>
</dbReference>
<dbReference type="SMART" id="SM00710">
    <property type="entry name" value="PbH1"/>
    <property type="match status" value="6"/>
</dbReference>
<feature type="domain" description="Right handed beta helix" evidence="5">
    <location>
        <begin position="91"/>
        <end position="217"/>
    </location>
</feature>
<feature type="chain" id="PRO_5026003222" description="Right handed beta helix domain-containing protein" evidence="4">
    <location>
        <begin position="24"/>
        <end position="404"/>
    </location>
</feature>
<evidence type="ECO:0000259" key="5">
    <source>
        <dbReference type="Pfam" id="PF13229"/>
    </source>
</evidence>
<keyword evidence="4" id="KW-0732">Signal</keyword>
<gene>
    <name evidence="6" type="ORF">GRI43_06755</name>
</gene>
<keyword evidence="7" id="KW-1185">Reference proteome</keyword>
<dbReference type="Proteomes" id="UP000471435">
    <property type="component" value="Unassembled WGS sequence"/>
</dbReference>
<feature type="signal peptide" evidence="4">
    <location>
        <begin position="1"/>
        <end position="23"/>
    </location>
</feature>
<dbReference type="RefSeq" id="WP_160730248.1">
    <property type="nucleotide sequence ID" value="NZ_WTYP01000001.1"/>
</dbReference>
<comment type="pathway">
    <text evidence="1">Protein modification; protein ubiquitination.</text>
</comment>
<evidence type="ECO:0000313" key="7">
    <source>
        <dbReference type="Proteomes" id="UP000471435"/>
    </source>
</evidence>
<dbReference type="PANTHER" id="PTHR22990">
    <property type="entry name" value="F-BOX ONLY PROTEIN"/>
    <property type="match status" value="1"/>
</dbReference>
<dbReference type="PANTHER" id="PTHR22990:SF15">
    <property type="entry name" value="F-BOX ONLY PROTEIN 10"/>
    <property type="match status" value="1"/>
</dbReference>
<dbReference type="InterPro" id="IPR051550">
    <property type="entry name" value="SCF-Subunits/Alg-Epimerases"/>
</dbReference>
<evidence type="ECO:0000313" key="6">
    <source>
        <dbReference type="EMBL" id="MXP47087.1"/>
    </source>
</evidence>
<reference evidence="6 7" key="1">
    <citation type="submission" date="2019-12" db="EMBL/GenBank/DDBJ databases">
        <title>Genomic-based taxomic classification of the family Erythrobacteraceae.</title>
        <authorList>
            <person name="Xu L."/>
        </authorList>
    </citation>
    <scope>NUCLEOTIDE SEQUENCE [LARGE SCALE GENOMIC DNA]</scope>
    <source>
        <strain evidence="6 7">SW-109</strain>
    </source>
</reference>
<dbReference type="Pfam" id="PF13229">
    <property type="entry name" value="Beta_helix"/>
    <property type="match status" value="1"/>
</dbReference>
<dbReference type="InterPro" id="IPR011050">
    <property type="entry name" value="Pectin_lyase_fold/virulence"/>
</dbReference>
<dbReference type="InterPro" id="IPR039448">
    <property type="entry name" value="Beta_helix"/>
</dbReference>
<dbReference type="NCBIfam" id="TIGR03805">
    <property type="entry name" value="beta_helix_1"/>
    <property type="match status" value="1"/>
</dbReference>
<name>A0A6I4UYW1_9SPHN</name>
<dbReference type="InterPro" id="IPR012334">
    <property type="entry name" value="Pectin_lyas_fold"/>
</dbReference>
<keyword evidence="2" id="KW-0677">Repeat</keyword>
<evidence type="ECO:0000256" key="1">
    <source>
        <dbReference type="ARBA" id="ARBA00004906"/>
    </source>
</evidence>
<dbReference type="Gene3D" id="2.160.20.10">
    <property type="entry name" value="Single-stranded right-handed beta-helix, Pectin lyase-like"/>
    <property type="match status" value="1"/>
</dbReference>
<evidence type="ECO:0000256" key="2">
    <source>
        <dbReference type="ARBA" id="ARBA00022737"/>
    </source>
</evidence>
<sequence>MAKLNAACLALSMTAFIAAPAWAETINVAAGEGAQERLQEALILAEPGDEIVLQGGRFELTDGLSLDVDSVTLRGAGMDQTVLDFTGQQGAGEGLLVTSDFVTLRDFALENPKGDGIKSKGADAIVYHRIRVTWTNGPDQNNGAYGIYPVESTGVLIDGTKVSGASDAGIYVGQSFDITVRNSIAEANVAGIEIENSRNALVENNIATRNTGGILIFDLPGLPVMGGGNVIVRSNLVVDNDTDNFAPPGNIVAGVRRGTGIMVMANDNVLVENNVLTDNDTADIMVIAYTQPFDDDRYNPYPREVTVGPNVYARSGRNPQLDGGEMLMTAFGGSLPSVLWDGLSEDGTTALYAVDGTAGWSLSLTEQGKGLGDANPGPLVVDAPGKTFQAEGVGAPSELEDRLG</sequence>
<keyword evidence="3" id="KW-0833">Ubl conjugation pathway</keyword>
<dbReference type="OrthoDB" id="338827at2"/>
<organism evidence="6 7">
    <name type="scientific">Pontixanthobacter luteolus</name>
    <dbReference type="NCBI Taxonomy" id="295089"/>
    <lineage>
        <taxon>Bacteria</taxon>
        <taxon>Pseudomonadati</taxon>
        <taxon>Pseudomonadota</taxon>
        <taxon>Alphaproteobacteria</taxon>
        <taxon>Sphingomonadales</taxon>
        <taxon>Erythrobacteraceae</taxon>
        <taxon>Pontixanthobacter</taxon>
    </lineage>
</organism>
<dbReference type="AlphaFoldDB" id="A0A6I4UYW1"/>
<evidence type="ECO:0000256" key="3">
    <source>
        <dbReference type="ARBA" id="ARBA00022786"/>
    </source>
</evidence>
<dbReference type="InterPro" id="IPR006626">
    <property type="entry name" value="PbH1"/>
</dbReference>
<dbReference type="NCBIfam" id="TIGR03804">
    <property type="entry name" value="para_beta_helix"/>
    <property type="match status" value="2"/>
</dbReference>
<dbReference type="InterPro" id="IPR022442">
    <property type="entry name" value="SO_2930-like_dom"/>
</dbReference>
<proteinExistence type="predicted"/>
<accession>A0A6I4UYW1</accession>
<comment type="caution">
    <text evidence="6">The sequence shown here is derived from an EMBL/GenBank/DDBJ whole genome shotgun (WGS) entry which is preliminary data.</text>
</comment>